<dbReference type="AlphaFoldDB" id="A0A4R4FLC3"/>
<dbReference type="InterPro" id="IPR013785">
    <property type="entry name" value="Aldolase_TIM"/>
</dbReference>
<keyword evidence="10" id="KW-0963">Cytoplasm</keyword>
<dbReference type="RefSeq" id="WP_132274216.1">
    <property type="nucleotide sequence ID" value="NZ_JAOBST010000095.1"/>
</dbReference>
<comment type="catalytic activity">
    <reaction evidence="10">
        <text>glycyl-[formate C-acetyltransferase] + reduced [flavodoxin] + S-adenosyl-L-methionine = glycin-2-yl radical-[formate C-acetyltransferase] + semiquinone [flavodoxin] + 5'-deoxyadenosine + L-methionine + H(+)</text>
        <dbReference type="Rhea" id="RHEA:19225"/>
        <dbReference type="Rhea" id="RHEA-COMP:10622"/>
        <dbReference type="Rhea" id="RHEA-COMP:12190"/>
        <dbReference type="Rhea" id="RHEA-COMP:12191"/>
        <dbReference type="Rhea" id="RHEA-COMP:14480"/>
        <dbReference type="ChEBI" id="CHEBI:15378"/>
        <dbReference type="ChEBI" id="CHEBI:17319"/>
        <dbReference type="ChEBI" id="CHEBI:29947"/>
        <dbReference type="ChEBI" id="CHEBI:32722"/>
        <dbReference type="ChEBI" id="CHEBI:57618"/>
        <dbReference type="ChEBI" id="CHEBI:57844"/>
        <dbReference type="ChEBI" id="CHEBI:59789"/>
        <dbReference type="ChEBI" id="CHEBI:140311"/>
        <dbReference type="EC" id="1.97.1.4"/>
    </reaction>
</comment>
<evidence type="ECO:0000256" key="3">
    <source>
        <dbReference type="ARBA" id="ARBA00021356"/>
    </source>
</evidence>
<evidence type="ECO:0000256" key="10">
    <source>
        <dbReference type="RuleBase" id="RU362053"/>
    </source>
</evidence>
<dbReference type="PANTHER" id="PTHR30352">
    <property type="entry name" value="PYRUVATE FORMATE-LYASE-ACTIVATING ENZYME"/>
    <property type="match status" value="1"/>
</dbReference>
<keyword evidence="12" id="KW-0670">Pyruvate</keyword>
<dbReference type="GO" id="GO:0016829">
    <property type="term" value="F:lyase activity"/>
    <property type="evidence" value="ECO:0007669"/>
    <property type="project" value="UniProtKB-KW"/>
</dbReference>
<dbReference type="NCBIfam" id="TIGR02493">
    <property type="entry name" value="PFLA"/>
    <property type="match status" value="1"/>
</dbReference>
<keyword evidence="4 10" id="KW-0004">4Fe-4S</keyword>
<dbReference type="PANTHER" id="PTHR30352:SF5">
    <property type="entry name" value="PYRUVATE FORMATE-LYASE 1-ACTIVATING ENZYME"/>
    <property type="match status" value="1"/>
</dbReference>
<dbReference type="SFLD" id="SFLDS00029">
    <property type="entry name" value="Radical_SAM"/>
    <property type="match status" value="1"/>
</dbReference>
<keyword evidence="8 10" id="KW-0408">Iron</keyword>
<comment type="function">
    <text evidence="1 10">Activation of pyruvate formate-lyase under anaerobic conditions by generation of an organic free radical, using S-adenosylmethionine and reduced flavodoxin as cosubstrates to produce 5'-deoxy-adenosine.</text>
</comment>
<evidence type="ECO:0000256" key="4">
    <source>
        <dbReference type="ARBA" id="ARBA00022485"/>
    </source>
</evidence>
<evidence type="ECO:0000256" key="7">
    <source>
        <dbReference type="ARBA" id="ARBA00023002"/>
    </source>
</evidence>
<dbReference type="GO" id="GO:0051539">
    <property type="term" value="F:4 iron, 4 sulfur cluster binding"/>
    <property type="evidence" value="ECO:0007669"/>
    <property type="project" value="UniProtKB-UniRule"/>
</dbReference>
<evidence type="ECO:0000259" key="11">
    <source>
        <dbReference type="PROSITE" id="PS51918"/>
    </source>
</evidence>
<feature type="domain" description="Radical SAM core" evidence="11">
    <location>
        <begin position="17"/>
        <end position="236"/>
    </location>
</feature>
<dbReference type="CDD" id="cd01335">
    <property type="entry name" value="Radical_SAM"/>
    <property type="match status" value="1"/>
</dbReference>
<dbReference type="Proteomes" id="UP000295710">
    <property type="component" value="Unassembled WGS sequence"/>
</dbReference>
<dbReference type="InterPro" id="IPR001989">
    <property type="entry name" value="Radical_activat_CS"/>
</dbReference>
<dbReference type="InterPro" id="IPR007197">
    <property type="entry name" value="rSAM"/>
</dbReference>
<reference evidence="12 13" key="1">
    <citation type="journal article" date="2016" name="Nat. Microbiol.">
        <title>The Mouse Intestinal Bacterial Collection (miBC) provides host-specific insight into cultured diversity and functional potential of the gut microbiota.</title>
        <authorList>
            <person name="Lagkouvardos I."/>
            <person name="Pukall R."/>
            <person name="Abt B."/>
            <person name="Foesel B.U."/>
            <person name="Meier-Kolthoff J.P."/>
            <person name="Kumar N."/>
            <person name="Bresciani A."/>
            <person name="Martinez I."/>
            <person name="Just S."/>
            <person name="Ziegler C."/>
            <person name="Brugiroux S."/>
            <person name="Garzetti D."/>
            <person name="Wenning M."/>
            <person name="Bui T.P."/>
            <person name="Wang J."/>
            <person name="Hugenholtz F."/>
            <person name="Plugge C.M."/>
            <person name="Peterson D.A."/>
            <person name="Hornef M.W."/>
            <person name="Baines J.F."/>
            <person name="Smidt H."/>
            <person name="Walter J."/>
            <person name="Kristiansen K."/>
            <person name="Nielsen H.B."/>
            <person name="Haller D."/>
            <person name="Overmann J."/>
            <person name="Stecher B."/>
            <person name="Clavel T."/>
        </authorList>
    </citation>
    <scope>NUCLEOTIDE SEQUENCE [LARGE SCALE GENOMIC DNA]</scope>
    <source>
        <strain evidence="12 13">DSM 28560</strain>
    </source>
</reference>
<dbReference type="PROSITE" id="PS01087">
    <property type="entry name" value="RADICAL_ACTIVATING"/>
    <property type="match status" value="1"/>
</dbReference>
<dbReference type="Pfam" id="PF04055">
    <property type="entry name" value="Radical_SAM"/>
    <property type="match status" value="1"/>
</dbReference>
<evidence type="ECO:0000313" key="13">
    <source>
        <dbReference type="Proteomes" id="UP000295710"/>
    </source>
</evidence>
<dbReference type="InterPro" id="IPR012838">
    <property type="entry name" value="PFL1_activating"/>
</dbReference>
<sequence length="239" mass="27259">MRRCSGRIHSFQSMGAVDGPGLRFVVFMQGCPLRCAYCHNPDTWEPDAGVEYAPEQVAEKIRRYLPYLENGGVTVTGGEPLMQPEFVTELFCILKEEGIHTALDTSGVGDLQKAGIVLEYTDLVLADVKFLTAEDYRYYCKADFQKVIAFLDLVKKMNIPLWIRRVVVPGINDTKEHIIKLVDFLEAYPNVEKIELLPFRKLCLEKYETMGIPFALAQVPEMAEMETGKLREILPDRYR</sequence>
<gene>
    <name evidence="12" type="primary">pflA</name>
    <name evidence="12" type="ORF">E1963_01270</name>
</gene>
<comment type="similarity">
    <text evidence="2 10">Belongs to the organic radical-activating enzymes family.</text>
</comment>
<proteinExistence type="inferred from homology"/>
<dbReference type="GO" id="GO:0005737">
    <property type="term" value="C:cytoplasm"/>
    <property type="evidence" value="ECO:0007669"/>
    <property type="project" value="UniProtKB-SubCell"/>
</dbReference>
<keyword evidence="5 10" id="KW-0949">S-adenosyl-L-methionine</keyword>
<keyword evidence="7 10" id="KW-0560">Oxidoreductase</keyword>
<evidence type="ECO:0000256" key="6">
    <source>
        <dbReference type="ARBA" id="ARBA00022723"/>
    </source>
</evidence>
<accession>A0A4R4FLC3</accession>
<keyword evidence="9 10" id="KW-0411">Iron-sulfur</keyword>
<protein>
    <recommendedName>
        <fullName evidence="3 10">Pyruvate formate-lyase-activating enzyme</fullName>
        <ecNumber evidence="10">1.97.1.4</ecNumber>
    </recommendedName>
</protein>
<dbReference type="PROSITE" id="PS51918">
    <property type="entry name" value="RADICAL_SAM"/>
    <property type="match status" value="1"/>
</dbReference>
<dbReference type="InterPro" id="IPR034457">
    <property type="entry name" value="Organic_radical-activating"/>
</dbReference>
<keyword evidence="12" id="KW-0456">Lyase</keyword>
<dbReference type="Gene3D" id="3.20.20.70">
    <property type="entry name" value="Aldolase class I"/>
    <property type="match status" value="1"/>
</dbReference>
<dbReference type="SUPFAM" id="SSF102114">
    <property type="entry name" value="Radical SAM enzymes"/>
    <property type="match status" value="1"/>
</dbReference>
<comment type="subcellular location">
    <subcellularLocation>
        <location evidence="10">Cytoplasm</location>
    </subcellularLocation>
</comment>
<name>A0A4R4FLC3_9FIRM</name>
<keyword evidence="13" id="KW-1185">Reference proteome</keyword>
<dbReference type="SFLD" id="SFLDG01066">
    <property type="entry name" value="organic_radical-activating_enz"/>
    <property type="match status" value="1"/>
</dbReference>
<evidence type="ECO:0000256" key="9">
    <source>
        <dbReference type="ARBA" id="ARBA00023014"/>
    </source>
</evidence>
<dbReference type="InterPro" id="IPR058240">
    <property type="entry name" value="rSAM_sf"/>
</dbReference>
<dbReference type="EMBL" id="SMMX01000001">
    <property type="protein sequence ID" value="TDA23396.1"/>
    <property type="molecule type" value="Genomic_DNA"/>
</dbReference>
<dbReference type="EC" id="1.97.1.4" evidence="10"/>
<organism evidence="12 13">
    <name type="scientific">Extibacter muris</name>
    <dbReference type="NCBI Taxonomy" id="1796622"/>
    <lineage>
        <taxon>Bacteria</taxon>
        <taxon>Bacillati</taxon>
        <taxon>Bacillota</taxon>
        <taxon>Clostridia</taxon>
        <taxon>Lachnospirales</taxon>
        <taxon>Lachnospiraceae</taxon>
        <taxon>Extibacter</taxon>
    </lineage>
</organism>
<comment type="caution">
    <text evidence="12">The sequence shown here is derived from an EMBL/GenBank/DDBJ whole genome shotgun (WGS) entry which is preliminary data.</text>
</comment>
<evidence type="ECO:0000256" key="2">
    <source>
        <dbReference type="ARBA" id="ARBA00009777"/>
    </source>
</evidence>
<evidence type="ECO:0000256" key="8">
    <source>
        <dbReference type="ARBA" id="ARBA00023004"/>
    </source>
</evidence>
<evidence type="ECO:0000256" key="5">
    <source>
        <dbReference type="ARBA" id="ARBA00022691"/>
    </source>
</evidence>
<evidence type="ECO:0000313" key="12">
    <source>
        <dbReference type="EMBL" id="TDA23396.1"/>
    </source>
</evidence>
<keyword evidence="6 10" id="KW-0479">Metal-binding</keyword>
<comment type="cofactor">
    <cofactor evidence="10">
        <name>[4Fe-4S] cluster</name>
        <dbReference type="ChEBI" id="CHEBI:49883"/>
    </cofactor>
    <text evidence="10">Binds 1 [4Fe-4S] cluster. The cluster is coordinated with 3 cysteines and an exchangeable S-adenosyl-L-methionine.</text>
</comment>
<evidence type="ECO:0000256" key="1">
    <source>
        <dbReference type="ARBA" id="ARBA00003141"/>
    </source>
</evidence>
<dbReference type="GO" id="GO:0043365">
    <property type="term" value="F:[formate-C-acetyltransferase]-activating enzyme activity"/>
    <property type="evidence" value="ECO:0007669"/>
    <property type="project" value="UniProtKB-UniRule"/>
</dbReference>
<dbReference type="GO" id="GO:0046872">
    <property type="term" value="F:metal ion binding"/>
    <property type="evidence" value="ECO:0007669"/>
    <property type="project" value="UniProtKB-UniRule"/>
</dbReference>